<keyword evidence="2" id="KW-1133">Transmembrane helix</keyword>
<evidence type="ECO:0000256" key="2">
    <source>
        <dbReference type="SAM" id="Phobius"/>
    </source>
</evidence>
<feature type="transmembrane region" description="Helical" evidence="2">
    <location>
        <begin position="190"/>
        <end position="211"/>
    </location>
</feature>
<proteinExistence type="predicted"/>
<dbReference type="EMBL" id="CP078075">
    <property type="protein sequence ID" value="WDM42540.1"/>
    <property type="molecule type" value="Genomic_DNA"/>
</dbReference>
<keyword evidence="2" id="KW-0812">Transmembrane</keyword>
<dbReference type="Proteomes" id="UP001215097">
    <property type="component" value="Chromosome"/>
</dbReference>
<name>A0ABY7XK99_MICLT</name>
<accession>A0ABY7XK99</accession>
<keyword evidence="4" id="KW-1185">Reference proteome</keyword>
<sequence>MTAKEAAALIGRHVSHIYQWIDAGRLATRVRADGVTVVPQGRSCGSNRGSRAAVRAGQWDVGEMWDDQQMSDADAPPNPEAEGRGFKRPGTRIFRFPPSTPPVPKLDLGIATATADLLRSVEGLKALPPPDLLGPASRSAEAAERTADTIAEMASQTDTIVRLTQQSLAASESARLDAARSERSAKCISVISTIISAASLVTAVVAIIVTLS</sequence>
<evidence type="ECO:0000313" key="4">
    <source>
        <dbReference type="Proteomes" id="UP001215097"/>
    </source>
</evidence>
<dbReference type="RefSeq" id="WP_282216394.1">
    <property type="nucleotide sequence ID" value="NZ_BAAAUN010000001.1"/>
</dbReference>
<organism evidence="3 4">
    <name type="scientific">Microbacterium luteolum</name>
    <name type="common">Aureobacterium luteolum</name>
    <dbReference type="NCBI Taxonomy" id="69367"/>
    <lineage>
        <taxon>Bacteria</taxon>
        <taxon>Bacillati</taxon>
        <taxon>Actinomycetota</taxon>
        <taxon>Actinomycetes</taxon>
        <taxon>Micrococcales</taxon>
        <taxon>Microbacteriaceae</taxon>
        <taxon>Microbacterium</taxon>
    </lineage>
</organism>
<keyword evidence="2" id="KW-0472">Membrane</keyword>
<reference evidence="3 4" key="1">
    <citation type="submission" date="2021-06" db="EMBL/GenBank/DDBJ databases">
        <title>Genome-based taxonomic framework of Microbacterium strains isolated from marine environment, the description of four new species and reclassification of four preexisting species.</title>
        <authorList>
            <person name="Lee S.D."/>
            <person name="Kim S.-M."/>
            <person name="Byeon Y.-S."/>
            <person name="Yang H.L."/>
            <person name="Kim I.S."/>
        </authorList>
    </citation>
    <scope>NUCLEOTIDE SEQUENCE [LARGE SCALE GENOMIC DNA]</scope>
    <source>
        <strain evidence="3 4">KACC 14465</strain>
    </source>
</reference>
<evidence type="ECO:0000256" key="1">
    <source>
        <dbReference type="SAM" id="MobiDB-lite"/>
    </source>
</evidence>
<gene>
    <name evidence="3" type="ORF">KV395_04315</name>
</gene>
<evidence type="ECO:0000313" key="3">
    <source>
        <dbReference type="EMBL" id="WDM42540.1"/>
    </source>
</evidence>
<feature type="region of interest" description="Disordered" evidence="1">
    <location>
        <begin position="68"/>
        <end position="99"/>
    </location>
</feature>
<protein>
    <submittedName>
        <fullName evidence="3">Helix-turn-helix domain-containing protein</fullName>
    </submittedName>
</protein>